<feature type="binding site" evidence="4">
    <location>
        <begin position="119"/>
        <end position="120"/>
    </location>
    <ligand>
        <name>substrate</name>
    </ligand>
</feature>
<dbReference type="EMBL" id="SMBY01000007">
    <property type="protein sequence ID" value="TCV05148.1"/>
    <property type="molecule type" value="Genomic_DNA"/>
</dbReference>
<dbReference type="PROSITE" id="PS00917">
    <property type="entry name" value="ASN_GLN_ASE_2"/>
    <property type="match status" value="1"/>
</dbReference>
<proteinExistence type="inferred from homology"/>
<comment type="similarity">
    <text evidence="1 7">Belongs to the asparaginase 1 family.</text>
</comment>
<dbReference type="GO" id="GO:0006528">
    <property type="term" value="P:asparagine metabolic process"/>
    <property type="evidence" value="ECO:0007669"/>
    <property type="project" value="InterPro"/>
</dbReference>
<dbReference type="AlphaFoldDB" id="A0A4R3VKW2"/>
<feature type="binding site" evidence="4">
    <location>
        <position position="86"/>
    </location>
    <ligand>
        <name>substrate</name>
    </ligand>
</feature>
<dbReference type="InterPro" id="IPR006034">
    <property type="entry name" value="Asparaginase/glutaminase-like"/>
</dbReference>
<keyword evidence="2" id="KW-0378">Hydrolase</keyword>
<dbReference type="PANTHER" id="PTHR11707">
    <property type="entry name" value="L-ASPARAGINASE"/>
    <property type="match status" value="1"/>
</dbReference>
<dbReference type="InterPro" id="IPR004550">
    <property type="entry name" value="AsnASE_II"/>
</dbReference>
<feature type="domain" description="Asparaginase/glutaminase C-terminal" evidence="10">
    <location>
        <begin position="242"/>
        <end position="347"/>
    </location>
</feature>
<dbReference type="Pfam" id="PF00710">
    <property type="entry name" value="Asparaginase"/>
    <property type="match status" value="1"/>
</dbReference>
<evidence type="ECO:0000259" key="9">
    <source>
        <dbReference type="Pfam" id="PF00710"/>
    </source>
</evidence>
<sequence length="350" mass="36832">MQLSFIARTITVACLVLSSHALLANDAKPGVTIYATGGTIAGKAESNTATTGYQAGAIGIQELLNAVPAIGDVATVTGEQIANTASGNIDQAILLKLANAINKQLSDSNTHGVVITHGTDTLEETAFFLDLTVKSEKPVVVVGAMRPATAISADGSMNLLEAVTLATSKNAEKRGAMVLLNDRIGSAFYTTKTNTTSLDTFKANEQGYLGAFYGGVPRFFYQPAAPENKPFFDVSNKDTLAKVDILYGYQDQDSGLLNAAIEQGAKGIVIAASGNGSTPKRIKEDIKKAVAKGIPVVISTRTGNGYVTEKKKDGAIGSGFYNPQKARILLSLALSNGDDIEKIRTYFEQE</sequence>
<keyword evidence="12" id="KW-1185">Reference proteome</keyword>
<feature type="active site" evidence="5">
    <location>
        <position position="39"/>
    </location>
</feature>
<feature type="active site" description="O-isoaspartyl threonine intermediate" evidence="3">
    <location>
        <position position="39"/>
    </location>
</feature>
<protein>
    <submittedName>
        <fullName evidence="11">Asparaginase</fullName>
    </submittedName>
</protein>
<dbReference type="InterPro" id="IPR027474">
    <property type="entry name" value="L-asparaginase_N"/>
</dbReference>
<dbReference type="SMART" id="SM00870">
    <property type="entry name" value="Asparaginase"/>
    <property type="match status" value="1"/>
</dbReference>
<dbReference type="InterPro" id="IPR036152">
    <property type="entry name" value="Asp/glu_Ase-like_sf"/>
</dbReference>
<evidence type="ECO:0000313" key="12">
    <source>
        <dbReference type="Proteomes" id="UP000295433"/>
    </source>
</evidence>
<evidence type="ECO:0000256" key="6">
    <source>
        <dbReference type="PROSITE-ProRule" id="PRU10100"/>
    </source>
</evidence>
<evidence type="ECO:0000256" key="2">
    <source>
        <dbReference type="ARBA" id="ARBA00022801"/>
    </source>
</evidence>
<dbReference type="PIRSF" id="PIRSF001220">
    <property type="entry name" value="L-ASNase_gatD"/>
    <property type="match status" value="1"/>
</dbReference>
<dbReference type="Pfam" id="PF17763">
    <property type="entry name" value="Asparaginase_C"/>
    <property type="match status" value="1"/>
</dbReference>
<dbReference type="Gene3D" id="3.40.50.1170">
    <property type="entry name" value="L-asparaginase, N-terminal domain"/>
    <property type="match status" value="1"/>
</dbReference>
<evidence type="ECO:0000256" key="5">
    <source>
        <dbReference type="PROSITE-ProRule" id="PRU10099"/>
    </source>
</evidence>
<keyword evidence="8" id="KW-0732">Signal</keyword>
<dbReference type="CDD" id="cd08964">
    <property type="entry name" value="L-asparaginase_II"/>
    <property type="match status" value="1"/>
</dbReference>
<dbReference type="RefSeq" id="WP_132456649.1">
    <property type="nucleotide sequence ID" value="NZ_JAWIZJ010000007.1"/>
</dbReference>
<accession>A0A4R3VKW2</accession>
<dbReference type="Gene3D" id="3.40.50.40">
    <property type="match status" value="1"/>
</dbReference>
<gene>
    <name evidence="11" type="ORF">EDC54_107135</name>
</gene>
<dbReference type="PANTHER" id="PTHR11707:SF28">
    <property type="entry name" value="60 KDA LYSOPHOSPHOLIPASE"/>
    <property type="match status" value="1"/>
</dbReference>
<dbReference type="InterPro" id="IPR027473">
    <property type="entry name" value="L-asparaginase_C"/>
</dbReference>
<dbReference type="PIRSF" id="PIRSF500176">
    <property type="entry name" value="L_ASNase"/>
    <property type="match status" value="1"/>
</dbReference>
<dbReference type="InterPro" id="IPR020827">
    <property type="entry name" value="Asparaginase/glutaminase_AS1"/>
</dbReference>
<organism evidence="11 12">
    <name type="scientific">Samsonia erythrinae</name>
    <dbReference type="NCBI Taxonomy" id="160434"/>
    <lineage>
        <taxon>Bacteria</taxon>
        <taxon>Pseudomonadati</taxon>
        <taxon>Pseudomonadota</taxon>
        <taxon>Gammaproteobacteria</taxon>
        <taxon>Enterobacterales</taxon>
        <taxon>Pectobacteriaceae</taxon>
        <taxon>Samsonia</taxon>
    </lineage>
</organism>
<dbReference type="InterPro" id="IPR027475">
    <property type="entry name" value="Asparaginase/glutaminase_AS2"/>
</dbReference>
<dbReference type="PRINTS" id="PR00139">
    <property type="entry name" value="ASNGLNASE"/>
</dbReference>
<evidence type="ECO:0000256" key="4">
    <source>
        <dbReference type="PIRSR" id="PIRSR001220-2"/>
    </source>
</evidence>
<dbReference type="FunFam" id="3.40.50.40:FF:000007">
    <property type="entry name" value="L-asparaginase"/>
    <property type="match status" value="1"/>
</dbReference>
<dbReference type="PROSITE" id="PS51732">
    <property type="entry name" value="ASN_GLN_ASE_3"/>
    <property type="match status" value="1"/>
</dbReference>
<dbReference type="FunFam" id="3.40.50.1170:FF:000001">
    <property type="entry name" value="L-asparaginase 2"/>
    <property type="match status" value="1"/>
</dbReference>
<evidence type="ECO:0000313" key="11">
    <source>
        <dbReference type="EMBL" id="TCV05148.1"/>
    </source>
</evidence>
<evidence type="ECO:0000256" key="8">
    <source>
        <dbReference type="SAM" id="SignalP"/>
    </source>
</evidence>
<dbReference type="InterPro" id="IPR040919">
    <property type="entry name" value="Asparaginase_C"/>
</dbReference>
<dbReference type="OrthoDB" id="9788068at2"/>
<feature type="active site" evidence="6">
    <location>
        <position position="119"/>
    </location>
</feature>
<dbReference type="Proteomes" id="UP000295433">
    <property type="component" value="Unassembled WGS sequence"/>
</dbReference>
<evidence type="ECO:0000256" key="3">
    <source>
        <dbReference type="PIRSR" id="PIRSR001220-1"/>
    </source>
</evidence>
<comment type="caution">
    <text evidence="11">The sequence shown here is derived from an EMBL/GenBank/DDBJ whole genome shotgun (WGS) entry which is preliminary data.</text>
</comment>
<dbReference type="GO" id="GO:0004067">
    <property type="term" value="F:asparaginase activity"/>
    <property type="evidence" value="ECO:0007669"/>
    <property type="project" value="UniProtKB-UniRule"/>
</dbReference>
<dbReference type="SUPFAM" id="SSF53774">
    <property type="entry name" value="Glutaminase/Asparaginase"/>
    <property type="match status" value="1"/>
</dbReference>
<feature type="chain" id="PRO_5020448763" evidence="8">
    <location>
        <begin position="25"/>
        <end position="350"/>
    </location>
</feature>
<feature type="domain" description="L-asparaginase N-terminal" evidence="9">
    <location>
        <begin position="31"/>
        <end position="223"/>
    </location>
</feature>
<dbReference type="InterPro" id="IPR037152">
    <property type="entry name" value="L-asparaginase_N_sf"/>
</dbReference>
<dbReference type="PROSITE" id="PS00144">
    <property type="entry name" value="ASN_GLN_ASE_1"/>
    <property type="match status" value="1"/>
</dbReference>
<name>A0A4R3VKW2_9GAMM</name>
<evidence type="ECO:0000256" key="7">
    <source>
        <dbReference type="RuleBase" id="RU004456"/>
    </source>
</evidence>
<evidence type="ECO:0000259" key="10">
    <source>
        <dbReference type="Pfam" id="PF17763"/>
    </source>
</evidence>
<feature type="signal peptide" evidence="8">
    <location>
        <begin position="1"/>
        <end position="24"/>
    </location>
</feature>
<evidence type="ECO:0000256" key="1">
    <source>
        <dbReference type="ARBA" id="ARBA00010518"/>
    </source>
</evidence>
<dbReference type="NCBIfam" id="TIGR00520">
    <property type="entry name" value="asnASE_II"/>
    <property type="match status" value="1"/>
</dbReference>
<reference evidence="11 12" key="1">
    <citation type="submission" date="2019-03" db="EMBL/GenBank/DDBJ databases">
        <title>Genomic Encyclopedia of Type Strains, Phase IV (KMG-IV): sequencing the most valuable type-strain genomes for metagenomic binning, comparative biology and taxonomic classification.</title>
        <authorList>
            <person name="Goeker M."/>
        </authorList>
    </citation>
    <scope>NUCLEOTIDE SEQUENCE [LARGE SCALE GENOMIC DNA]</scope>
    <source>
        <strain evidence="11 12">DSM 16730</strain>
    </source>
</reference>